<proteinExistence type="predicted"/>
<gene>
    <name evidence="1" type="ORF">RF007C_13265</name>
</gene>
<comment type="caution">
    <text evidence="1">The sequence shown here is derived from an EMBL/GenBank/DDBJ whole genome shotgun (WGS) entry which is preliminary data.</text>
</comment>
<evidence type="ECO:0000313" key="1">
    <source>
        <dbReference type="EMBL" id="EWM52314.1"/>
    </source>
</evidence>
<keyword evidence="2" id="KW-1185">Reference proteome</keyword>
<organism evidence="1 2">
    <name type="scientific">Ruminococcus flavefaciens 007c</name>
    <dbReference type="NCBI Taxonomy" id="1341157"/>
    <lineage>
        <taxon>Bacteria</taxon>
        <taxon>Bacillati</taxon>
        <taxon>Bacillota</taxon>
        <taxon>Clostridia</taxon>
        <taxon>Eubacteriales</taxon>
        <taxon>Oscillospiraceae</taxon>
        <taxon>Ruminococcus</taxon>
    </lineage>
</organism>
<accession>W7UL61</accession>
<sequence>MIFHSLLKDHIQSADEVASDVIDGKLNPFHHDNGKEEAK</sequence>
<dbReference type="AlphaFoldDB" id="W7UL61"/>
<dbReference type="Proteomes" id="UP000019365">
    <property type="component" value="Unassembled WGS sequence"/>
</dbReference>
<evidence type="ECO:0000313" key="2">
    <source>
        <dbReference type="Proteomes" id="UP000019365"/>
    </source>
</evidence>
<name>W7UL61_RUMFL</name>
<dbReference type="EMBL" id="ATAX01000036">
    <property type="protein sequence ID" value="EWM52314.1"/>
    <property type="molecule type" value="Genomic_DNA"/>
</dbReference>
<reference evidence="1 2" key="1">
    <citation type="journal article" date="2014" name="PLoS ONE">
        <title>Rumen cellulosomics: divergent fiber-degrading strategies revealed by comparative genome-wide analysis of six ruminococcal strains.</title>
        <authorList>
            <person name="Dassa B."/>
            <person name="Borovok I."/>
            <person name="Ruimy-Israeli V."/>
            <person name="Lamed R."/>
            <person name="Flint H.J."/>
            <person name="Duncan S.H."/>
            <person name="Henrissat B."/>
            <person name="Coutinho P."/>
            <person name="Morrison M."/>
            <person name="Mosoni P."/>
            <person name="Yeoman C.J."/>
            <person name="White B.A."/>
            <person name="Bayer E.A."/>
        </authorList>
    </citation>
    <scope>NUCLEOTIDE SEQUENCE [LARGE SCALE GENOMIC DNA]</scope>
    <source>
        <strain evidence="1 2">007c</strain>
    </source>
</reference>
<dbReference type="PATRIC" id="fig|1341157.4.peg.3091"/>
<protein>
    <submittedName>
        <fullName evidence="1">Uncharacterized protein</fullName>
    </submittedName>
</protein>